<evidence type="ECO:0000313" key="2">
    <source>
        <dbReference type="EMBL" id="CAF1654477.1"/>
    </source>
</evidence>
<sequence>MGVFNEEFDILLQDNIFTNTLNLISRSSIGDNNISSIDDRIFDRFCIDILPKIHHNVKHLIIESMFMGRILLAGNYPNLTSLRLFNFGQHIALNYFTDESIFQHIFKYQITELILENNNNNNNCNSIEERILSKEYIENVYVSILTLFKNLKYLSIVGSSMINHPSLSICHLPSTTFISSILTKLCINVTSLDDCLYLLDGRLKQLTIFIVQIDYIDNNSSTIHNTNDLSNLKYFSLTCYDLTNEYDNRVIPLLRRMIYVEILTLYVRLEDRSTFVDGTYLHKEILMQMSQLHTF</sequence>
<dbReference type="EMBL" id="CAJNOH010009492">
    <property type="protein sequence ID" value="CAF1499066.1"/>
    <property type="molecule type" value="Genomic_DNA"/>
</dbReference>
<proteinExistence type="predicted"/>
<keyword evidence="4" id="KW-1185">Reference proteome</keyword>
<gene>
    <name evidence="2" type="ORF">JXQ802_LOCUS55059</name>
    <name evidence="1" type="ORF">PYM288_LOCUS38547</name>
</gene>
<dbReference type="Proteomes" id="UP000663870">
    <property type="component" value="Unassembled WGS sequence"/>
</dbReference>
<accession>A0A815SW21</accession>
<organism evidence="1 3">
    <name type="scientific">Rotaria sordida</name>
    <dbReference type="NCBI Taxonomy" id="392033"/>
    <lineage>
        <taxon>Eukaryota</taxon>
        <taxon>Metazoa</taxon>
        <taxon>Spiralia</taxon>
        <taxon>Gnathifera</taxon>
        <taxon>Rotifera</taxon>
        <taxon>Eurotatoria</taxon>
        <taxon>Bdelloidea</taxon>
        <taxon>Philodinida</taxon>
        <taxon>Philodinidae</taxon>
        <taxon>Rotaria</taxon>
    </lineage>
</organism>
<dbReference type="AlphaFoldDB" id="A0A815SW21"/>
<evidence type="ECO:0000313" key="4">
    <source>
        <dbReference type="Proteomes" id="UP000663870"/>
    </source>
</evidence>
<name>A0A815SW21_9BILA</name>
<evidence type="ECO:0000313" key="1">
    <source>
        <dbReference type="EMBL" id="CAF1499066.1"/>
    </source>
</evidence>
<dbReference type="Proteomes" id="UP000663854">
    <property type="component" value="Unassembled WGS sequence"/>
</dbReference>
<reference evidence="1" key="1">
    <citation type="submission" date="2021-02" db="EMBL/GenBank/DDBJ databases">
        <authorList>
            <person name="Nowell W R."/>
        </authorList>
    </citation>
    <scope>NUCLEOTIDE SEQUENCE</scope>
</reference>
<evidence type="ECO:0000313" key="3">
    <source>
        <dbReference type="Proteomes" id="UP000663854"/>
    </source>
</evidence>
<dbReference type="EMBL" id="CAJNOL010011268">
    <property type="protein sequence ID" value="CAF1654477.1"/>
    <property type="molecule type" value="Genomic_DNA"/>
</dbReference>
<protein>
    <submittedName>
        <fullName evidence="1">Uncharacterized protein</fullName>
    </submittedName>
</protein>
<comment type="caution">
    <text evidence="1">The sequence shown here is derived from an EMBL/GenBank/DDBJ whole genome shotgun (WGS) entry which is preliminary data.</text>
</comment>